<evidence type="ECO:0000256" key="2">
    <source>
        <dbReference type="SAM" id="MobiDB-lite"/>
    </source>
</evidence>
<dbReference type="PROSITE" id="PS01186">
    <property type="entry name" value="EGF_2"/>
    <property type="match status" value="3"/>
</dbReference>
<feature type="region of interest" description="Disordered" evidence="2">
    <location>
        <begin position="640"/>
        <end position="741"/>
    </location>
</feature>
<keyword evidence="6" id="KW-1185">Reference proteome</keyword>
<organism evidence="5 6">
    <name type="scientific">Orchesella dallaii</name>
    <dbReference type="NCBI Taxonomy" id="48710"/>
    <lineage>
        <taxon>Eukaryota</taxon>
        <taxon>Metazoa</taxon>
        <taxon>Ecdysozoa</taxon>
        <taxon>Arthropoda</taxon>
        <taxon>Hexapoda</taxon>
        <taxon>Collembola</taxon>
        <taxon>Entomobryomorpha</taxon>
        <taxon>Entomobryoidea</taxon>
        <taxon>Orchesellidae</taxon>
        <taxon>Orchesellinae</taxon>
        <taxon>Orchesella</taxon>
    </lineage>
</organism>
<dbReference type="EMBL" id="CAXLJM020000023">
    <property type="protein sequence ID" value="CAL8089036.1"/>
    <property type="molecule type" value="Genomic_DNA"/>
</dbReference>
<evidence type="ECO:0000259" key="3">
    <source>
        <dbReference type="PROSITE" id="PS50026"/>
    </source>
</evidence>
<dbReference type="Gene3D" id="2.60.40.10">
    <property type="entry name" value="Immunoglobulins"/>
    <property type="match status" value="2"/>
</dbReference>
<dbReference type="InterPro" id="IPR000742">
    <property type="entry name" value="EGF"/>
</dbReference>
<accession>A0ABP1Q4J5</accession>
<feature type="domain" description="EGF-like" evidence="3">
    <location>
        <begin position="341"/>
        <end position="384"/>
    </location>
</feature>
<evidence type="ECO:0000256" key="1">
    <source>
        <dbReference type="PROSITE-ProRule" id="PRU00076"/>
    </source>
</evidence>
<comment type="caution">
    <text evidence="5">The sequence shown here is derived from an EMBL/GenBank/DDBJ whole genome shotgun (WGS) entry which is preliminary data.</text>
</comment>
<feature type="region of interest" description="Disordered" evidence="2">
    <location>
        <begin position="881"/>
        <end position="908"/>
    </location>
</feature>
<dbReference type="SMART" id="SM00181">
    <property type="entry name" value="EGF"/>
    <property type="match status" value="7"/>
</dbReference>
<proteinExistence type="predicted"/>
<feature type="domain" description="EGF-like" evidence="3">
    <location>
        <begin position="744"/>
        <end position="779"/>
    </location>
</feature>
<feature type="domain" description="EGF-like" evidence="3">
    <location>
        <begin position="787"/>
        <end position="824"/>
    </location>
</feature>
<keyword evidence="1" id="KW-1015">Disulfide bond</keyword>
<feature type="domain" description="Ig-like" evidence="4">
    <location>
        <begin position="121"/>
        <end position="211"/>
    </location>
</feature>
<dbReference type="PROSITE" id="PS50026">
    <property type="entry name" value="EGF_3"/>
    <property type="match status" value="5"/>
</dbReference>
<name>A0ABP1Q4J5_9HEXA</name>
<dbReference type="PANTHER" id="PTHR22963">
    <property type="entry name" value="ENDOGLIN-RELATED"/>
    <property type="match status" value="1"/>
</dbReference>
<feature type="domain" description="EGF-like" evidence="3">
    <location>
        <begin position="385"/>
        <end position="425"/>
    </location>
</feature>
<dbReference type="PROSITE" id="PS50835">
    <property type="entry name" value="IG_LIKE"/>
    <property type="match status" value="1"/>
</dbReference>
<feature type="compositionally biased region" description="Low complexity" evidence="2">
    <location>
        <begin position="676"/>
        <end position="685"/>
    </location>
</feature>
<comment type="caution">
    <text evidence="1">Lacks conserved residue(s) required for the propagation of feature annotation.</text>
</comment>
<dbReference type="Proteomes" id="UP001642540">
    <property type="component" value="Unassembled WGS sequence"/>
</dbReference>
<feature type="domain" description="EGF-like" evidence="3">
    <location>
        <begin position="542"/>
        <end position="580"/>
    </location>
</feature>
<dbReference type="InterPro" id="IPR013783">
    <property type="entry name" value="Ig-like_fold"/>
</dbReference>
<dbReference type="Gene3D" id="2.10.25.10">
    <property type="entry name" value="Laminin"/>
    <property type="match status" value="1"/>
</dbReference>
<protein>
    <submittedName>
        <fullName evidence="5">Uncharacterized protein</fullName>
    </submittedName>
</protein>
<evidence type="ECO:0000313" key="6">
    <source>
        <dbReference type="Proteomes" id="UP001642540"/>
    </source>
</evidence>
<evidence type="ECO:0000259" key="4">
    <source>
        <dbReference type="PROSITE" id="PS50835"/>
    </source>
</evidence>
<feature type="compositionally biased region" description="Low complexity" evidence="2">
    <location>
        <begin position="692"/>
        <end position="711"/>
    </location>
</feature>
<feature type="compositionally biased region" description="Low complexity" evidence="2">
    <location>
        <begin position="645"/>
        <end position="668"/>
    </location>
</feature>
<sequence length="908" mass="99232">MDSKGSITRRKCYFLNYRTGLVIFLLVLFLNQEAETLRTGSSSSRARSKSKDDLRSQSRSISSSSIFLHPAPKERRLSFLNHQLSLLGGKVGPESRISSKIYSHFGDSTTGTDEIQKVDVPPNSDIVVGKEIPKGTRILLECQAEFPVNWIYQGDGAPQIQTNTSIPASKHNKKTKYSATALIGSDDGVVDAKETGEYICRNTQNPEESVRYYIFVPGKSYFIRRGGIIKLSPNDNTLRIPCSISNPEARVTILKSNKGYLTCVVNDTMSYSKKSGFTLKLVEDDENDVAGLYVCMAGVNDSYQLAEYSVIRSYENSTYEYNWEERNVIYDDELSSDLGRNDDICEPNPCGPNSICEAKTNQRTGDPFTCRCEEGYQGKPPKCRANSLCDPTPCGPNSVCTEDPQRNYPRCSCQSTYIGRPPNCRPECNLDIDCHPSSNCVNNTCQNPCLQACSLDAVCTVQNHVARCSCPAGTAGDPSNGGRCHKIRLPSLQFFPFFGLRPRPRPRPPVRLQEEPQQIYPGDSLPAPDYSEEYSAGDYNNIRNPCEPWPCGSYSQCTPVGEYAHCKCNPGYVGLPPNCRPECRKDNECSSAHTCVENTCKDPCMSRGKVRCGLNAQCRGRNHKAECYCPSGYRGDPLSRCLPASGDSGETSGESQSQESGGTMWGGSPRPPPPSAGGSNSQQESSSEEHQNSSNKNPNQRPGSRPGQRPGQRPPPRPSNPQENGKPTGPVSDGSNNNNNGGSGSSSCTNFCGKNAVCLQRNSTVTCRCKQGYTGPGSDPYTECTPSRNPCHKCGPNSVCRVMGNGSPVCECQPGKLGSPPNCRDNACRYNNDCPNDQACHKRTCADPCIRARCGQFATCKAINHFAVCACPNDPDKDPLEEGGCPRPETSSGRPKRPGFFPPTRFFI</sequence>
<reference evidence="5 6" key="1">
    <citation type="submission" date="2024-08" db="EMBL/GenBank/DDBJ databases">
        <authorList>
            <person name="Cucini C."/>
            <person name="Frati F."/>
        </authorList>
    </citation>
    <scope>NUCLEOTIDE SEQUENCE [LARGE SCALE GENOMIC DNA]</scope>
</reference>
<gene>
    <name evidence="5" type="ORF">ODALV1_LOCUS7239</name>
</gene>
<dbReference type="PANTHER" id="PTHR22963:SF38">
    <property type="entry name" value="LP13770P"/>
    <property type="match status" value="1"/>
</dbReference>
<feature type="disulfide bond" evidence="1">
    <location>
        <begin position="748"/>
        <end position="758"/>
    </location>
</feature>
<keyword evidence="1" id="KW-0245">EGF-like domain</keyword>
<feature type="disulfide bond" evidence="1">
    <location>
        <begin position="394"/>
        <end position="411"/>
    </location>
</feature>
<evidence type="ECO:0000313" key="5">
    <source>
        <dbReference type="EMBL" id="CAL8089036.1"/>
    </source>
</evidence>
<dbReference type="InterPro" id="IPR007110">
    <property type="entry name" value="Ig-like_dom"/>
</dbReference>